<evidence type="ECO:0000313" key="2">
    <source>
        <dbReference type="Proteomes" id="UP000219271"/>
    </source>
</evidence>
<dbReference type="AlphaFoldDB" id="A0A286BTW1"/>
<organism evidence="1 2">
    <name type="scientific">Candidatus Pantoea floridensis</name>
    <dbReference type="NCBI Taxonomy" id="1938870"/>
    <lineage>
        <taxon>Bacteria</taxon>
        <taxon>Pseudomonadati</taxon>
        <taxon>Pseudomonadota</taxon>
        <taxon>Gammaproteobacteria</taxon>
        <taxon>Enterobacterales</taxon>
        <taxon>Erwiniaceae</taxon>
        <taxon>Pantoea</taxon>
    </lineage>
</organism>
<dbReference type="Proteomes" id="UP000219271">
    <property type="component" value="Unassembled WGS sequence"/>
</dbReference>
<sequence length="72" mass="8131">MLTPARRHFESVMAQNRGTAANTLADLTAYEQMLHRLRIDKNRFRGIQNNKLKAETKAASTISTDITLREGS</sequence>
<gene>
    <name evidence="1" type="ORF">SAMN06273570_1955</name>
</gene>
<dbReference type="EMBL" id="OCMY01000001">
    <property type="protein sequence ID" value="SOD37595.1"/>
    <property type="molecule type" value="Genomic_DNA"/>
</dbReference>
<proteinExistence type="predicted"/>
<keyword evidence="2" id="KW-1185">Reference proteome</keyword>
<name>A0A286BTW1_9GAMM</name>
<evidence type="ECO:0000313" key="1">
    <source>
        <dbReference type="EMBL" id="SOD37595.1"/>
    </source>
</evidence>
<dbReference type="OrthoDB" id="8562788at2"/>
<protein>
    <submittedName>
        <fullName evidence="1">Uncharacterized protein</fullName>
    </submittedName>
</protein>
<dbReference type="RefSeq" id="WP_097095625.1">
    <property type="nucleotide sequence ID" value="NZ_OCMY01000001.1"/>
</dbReference>
<accession>A0A286BTW1</accession>
<reference evidence="2" key="1">
    <citation type="submission" date="2017-09" db="EMBL/GenBank/DDBJ databases">
        <authorList>
            <person name="Varghese N."/>
            <person name="Submissions S."/>
        </authorList>
    </citation>
    <scope>NUCLEOTIDE SEQUENCE [LARGE SCALE GENOMIC DNA]</scope>
    <source>
        <strain evidence="2">JKS000234</strain>
    </source>
</reference>